<reference evidence="3" key="1">
    <citation type="submission" date="2017-03" db="EMBL/GenBank/DDBJ databases">
        <authorList>
            <person name="Safronova V.I."/>
            <person name="Sazanova A.L."/>
            <person name="Chirak E.R."/>
        </authorList>
    </citation>
    <scope>NUCLEOTIDE SEQUENCE [LARGE SCALE GENOMIC DNA]</scope>
    <source>
        <strain evidence="3">Ach-343</strain>
    </source>
</reference>
<sequence length="297" mass="32097">MGGISRRAYAKRRGCTEKAIRDRITDGTLADAVLPDGTIDAGKADRLLAEKVTAGKRTGSDLNEARRRKLAAGVALLQDDVRALVDSVVRVDDAGRYIRQNSLEIALRLFRIADDCAGKVAGKEASAAAAILDEAVRAALTDLSGGPTVDFDDDPDSDSENAPYFEANKSRPRGAALDDLTAVQLAALKADLEAHRLETKRALNNGKLVEIERICGELAARCSIVRNRMLGLHVKVAPHFLSADKSEAKTLLEIEISEGVEEMACTWVTKADLTAGRASDRRQFFKRDQKTKKAKAA</sequence>
<proteinExistence type="predicted"/>
<protein>
    <submittedName>
        <fullName evidence="2">Uncharacterized protein</fullName>
    </submittedName>
</protein>
<gene>
    <name evidence="2" type="ORF">B5V02_39345</name>
</gene>
<dbReference type="AlphaFoldDB" id="A0A2W7BRS1"/>
<feature type="compositionally biased region" description="Acidic residues" evidence="1">
    <location>
        <begin position="150"/>
        <end position="159"/>
    </location>
</feature>
<feature type="region of interest" description="Disordered" evidence="1">
    <location>
        <begin position="146"/>
        <end position="166"/>
    </location>
</feature>
<keyword evidence="3" id="KW-1185">Reference proteome</keyword>
<evidence type="ECO:0000256" key="1">
    <source>
        <dbReference type="SAM" id="MobiDB-lite"/>
    </source>
</evidence>
<name>A0A2W7BRS1_9HYPH</name>
<evidence type="ECO:0000313" key="2">
    <source>
        <dbReference type="EMBL" id="PZV33377.1"/>
    </source>
</evidence>
<comment type="caution">
    <text evidence="2">The sequence shown here is derived from an EMBL/GenBank/DDBJ whole genome shotgun (WGS) entry which is preliminary data.</text>
</comment>
<organism evidence="2 3">
    <name type="scientific">Mesorhizobium kowhaii</name>
    <dbReference type="NCBI Taxonomy" id="1300272"/>
    <lineage>
        <taxon>Bacteria</taxon>
        <taxon>Pseudomonadati</taxon>
        <taxon>Pseudomonadota</taxon>
        <taxon>Alphaproteobacteria</taxon>
        <taxon>Hyphomicrobiales</taxon>
        <taxon>Phyllobacteriaceae</taxon>
        <taxon>Mesorhizobium</taxon>
    </lineage>
</organism>
<dbReference type="EMBL" id="MZXV01000085">
    <property type="protein sequence ID" value="PZV33377.1"/>
    <property type="molecule type" value="Genomic_DNA"/>
</dbReference>
<accession>A0A2W7BRS1</accession>
<dbReference type="Proteomes" id="UP000248616">
    <property type="component" value="Unassembled WGS sequence"/>
</dbReference>
<evidence type="ECO:0000313" key="3">
    <source>
        <dbReference type="Proteomes" id="UP000248616"/>
    </source>
</evidence>